<evidence type="ECO:0000313" key="2">
    <source>
        <dbReference type="Proteomes" id="UP000230557"/>
    </source>
</evidence>
<gene>
    <name evidence="1" type="ORF">COT91_01305</name>
</gene>
<protein>
    <submittedName>
        <fullName evidence="1">Uncharacterized protein</fullName>
    </submittedName>
</protein>
<evidence type="ECO:0000313" key="1">
    <source>
        <dbReference type="EMBL" id="PIR97424.1"/>
    </source>
</evidence>
<reference evidence="2" key="1">
    <citation type="submission" date="2017-09" db="EMBL/GenBank/DDBJ databases">
        <title>Depth-based differentiation of microbial function through sediment-hosted aquifers and enrichment of novel symbionts in the deep terrestrial subsurface.</title>
        <authorList>
            <person name="Probst A.J."/>
            <person name="Ladd B."/>
            <person name="Jarett J.K."/>
            <person name="Geller-Mcgrath D.E."/>
            <person name="Sieber C.M.K."/>
            <person name="Emerson J.B."/>
            <person name="Anantharaman K."/>
            <person name="Thomas B.C."/>
            <person name="Malmstrom R."/>
            <person name="Stieglmeier M."/>
            <person name="Klingl A."/>
            <person name="Woyke T."/>
            <person name="Ryan C.M."/>
            <person name="Banfield J.F."/>
        </authorList>
    </citation>
    <scope>NUCLEOTIDE SEQUENCE [LARGE SCALE GENOMIC DNA]</scope>
</reference>
<organism evidence="1 2">
    <name type="scientific">Candidatus Doudnabacteria bacterium CG10_big_fil_rev_8_21_14_0_10_41_10</name>
    <dbReference type="NCBI Taxonomy" id="1974551"/>
    <lineage>
        <taxon>Bacteria</taxon>
        <taxon>Candidatus Doudnaibacteriota</taxon>
    </lineage>
</organism>
<accession>A0A2H0VE74</accession>
<dbReference type="EMBL" id="PFAJ01000017">
    <property type="protein sequence ID" value="PIR97424.1"/>
    <property type="molecule type" value="Genomic_DNA"/>
</dbReference>
<comment type="caution">
    <text evidence="1">The sequence shown here is derived from an EMBL/GenBank/DDBJ whole genome shotgun (WGS) entry which is preliminary data.</text>
</comment>
<dbReference type="AlphaFoldDB" id="A0A2H0VE74"/>
<sequence length="69" mass="7530">MAQYDGYNPKLGFFGNVLLKVATRVAADKLSPGCAGWRRVAIVTLAEREIHQQISNGNKDQNSKPANEA</sequence>
<proteinExistence type="predicted"/>
<dbReference type="Proteomes" id="UP000230557">
    <property type="component" value="Unassembled WGS sequence"/>
</dbReference>
<name>A0A2H0VE74_9BACT</name>